<dbReference type="Gene3D" id="3.90.930.12">
    <property type="entry name" value="Ribosomal protein L6, alpha-beta domain"/>
    <property type="match status" value="1"/>
</dbReference>
<feature type="domain" description="Large ribosomal subunit protein uL6 alpha-beta" evidence="6">
    <location>
        <begin position="54"/>
        <end position="124"/>
    </location>
</feature>
<protein>
    <recommendedName>
        <fullName evidence="4">Large ribosomal subunit protein uL6</fullName>
    </recommendedName>
    <alternativeName>
        <fullName evidence="5">60S ribosomal protein L9</fullName>
    </alternativeName>
</protein>
<comment type="caution">
    <text evidence="7">The sequence shown here is derived from an EMBL/GenBank/DDBJ whole genome shotgun (WGS) entry which is preliminary data.</text>
</comment>
<reference evidence="7" key="1">
    <citation type="submission" date="2023-06" db="EMBL/GenBank/DDBJ databases">
        <title>Reference genome for the Northern bat (Eptesicus nilssonii), a most northern bat species.</title>
        <authorList>
            <person name="Laine V.N."/>
            <person name="Pulliainen A.T."/>
            <person name="Lilley T.M."/>
        </authorList>
    </citation>
    <scope>NUCLEOTIDE SEQUENCE</scope>
    <source>
        <strain evidence="7">BLF_Eptnil</strain>
        <tissue evidence="7">Kidney</tissue>
    </source>
</reference>
<dbReference type="GO" id="GO:0022625">
    <property type="term" value="C:cytosolic large ribosomal subunit"/>
    <property type="evidence" value="ECO:0007669"/>
    <property type="project" value="TreeGrafter"/>
</dbReference>
<dbReference type="PANTHER" id="PTHR11655">
    <property type="entry name" value="60S/50S RIBOSOMAL PROTEIN L6/L9"/>
    <property type="match status" value="1"/>
</dbReference>
<dbReference type="InterPro" id="IPR020040">
    <property type="entry name" value="Ribosomal_uL6_a/b-dom"/>
</dbReference>
<evidence type="ECO:0000256" key="3">
    <source>
        <dbReference type="ARBA" id="ARBA00023274"/>
    </source>
</evidence>
<organism evidence="7 8">
    <name type="scientific">Cnephaeus nilssonii</name>
    <name type="common">Northern bat</name>
    <name type="synonym">Eptesicus nilssonii</name>
    <dbReference type="NCBI Taxonomy" id="3371016"/>
    <lineage>
        <taxon>Eukaryota</taxon>
        <taxon>Metazoa</taxon>
        <taxon>Chordata</taxon>
        <taxon>Craniata</taxon>
        <taxon>Vertebrata</taxon>
        <taxon>Euteleostomi</taxon>
        <taxon>Mammalia</taxon>
        <taxon>Eutheria</taxon>
        <taxon>Laurasiatheria</taxon>
        <taxon>Chiroptera</taxon>
        <taxon>Yangochiroptera</taxon>
        <taxon>Vespertilionidae</taxon>
        <taxon>Cnephaeus</taxon>
    </lineage>
</organism>
<name>A0AA40I7R7_CNENI</name>
<comment type="similarity">
    <text evidence="1">Belongs to the universal ribosomal protein uL6 family.</text>
</comment>
<dbReference type="GO" id="GO:0003735">
    <property type="term" value="F:structural constituent of ribosome"/>
    <property type="evidence" value="ECO:0007669"/>
    <property type="project" value="InterPro"/>
</dbReference>
<dbReference type="PANTHER" id="PTHR11655:SF46">
    <property type="entry name" value="LARGE RIBOSOMAL SUBUNIT PROTEIN UL6"/>
    <property type="match status" value="1"/>
</dbReference>
<dbReference type="SUPFAM" id="SSF56053">
    <property type="entry name" value="Ribosomal protein L6"/>
    <property type="match status" value="1"/>
</dbReference>
<dbReference type="InterPro" id="IPR036789">
    <property type="entry name" value="Ribosomal_uL6-like_a/b-dom_sf"/>
</dbReference>
<gene>
    <name evidence="7" type="ORF">QTO34_013311</name>
</gene>
<evidence type="ECO:0000256" key="2">
    <source>
        <dbReference type="ARBA" id="ARBA00022980"/>
    </source>
</evidence>
<proteinExistence type="inferred from homology"/>
<evidence type="ECO:0000256" key="5">
    <source>
        <dbReference type="ARBA" id="ARBA00035349"/>
    </source>
</evidence>
<dbReference type="Proteomes" id="UP001177744">
    <property type="component" value="Unassembled WGS sequence"/>
</dbReference>
<keyword evidence="3" id="KW-0687">Ribonucleoprotein</keyword>
<dbReference type="InterPro" id="IPR000702">
    <property type="entry name" value="Ribosomal_uL6-like"/>
</dbReference>
<keyword evidence="2" id="KW-0689">Ribosomal protein</keyword>
<dbReference type="EMBL" id="JAULJE010000003">
    <property type="protein sequence ID" value="KAK1344614.1"/>
    <property type="molecule type" value="Genomic_DNA"/>
</dbReference>
<evidence type="ECO:0000259" key="6">
    <source>
        <dbReference type="Pfam" id="PF00347"/>
    </source>
</evidence>
<evidence type="ECO:0000256" key="4">
    <source>
        <dbReference type="ARBA" id="ARBA00035246"/>
    </source>
</evidence>
<dbReference type="AlphaFoldDB" id="A0AA40I7R7"/>
<keyword evidence="8" id="KW-1185">Reference proteome</keyword>
<evidence type="ECO:0000256" key="1">
    <source>
        <dbReference type="ARBA" id="ARBA00009356"/>
    </source>
</evidence>
<evidence type="ECO:0000313" key="7">
    <source>
        <dbReference type="EMBL" id="KAK1344614.1"/>
    </source>
</evidence>
<sequence length="162" mass="18488">MDMMMVLSALVRDMVMSELELGMFRTGLCGAQPAGSTYIHRVQDEDHSQQTVDIPENVDVTLQGRTVIVQGLTGTLRRDFSHIGIELSLPGKKKKRLHVDKWWGNRRELATVHTTCSHVQNMIKENDSFVEIRNFLGEKYKVWMRWAVPFTAAGRRSVHAHA</sequence>
<accession>A0AA40I7R7</accession>
<dbReference type="GO" id="GO:0019843">
    <property type="term" value="F:rRNA binding"/>
    <property type="evidence" value="ECO:0007669"/>
    <property type="project" value="InterPro"/>
</dbReference>
<dbReference type="FunFam" id="3.90.930.12:FF:000005">
    <property type="entry name" value="60S ribosomal protein L9"/>
    <property type="match status" value="1"/>
</dbReference>
<dbReference type="GO" id="GO:0002181">
    <property type="term" value="P:cytoplasmic translation"/>
    <property type="evidence" value="ECO:0007669"/>
    <property type="project" value="TreeGrafter"/>
</dbReference>
<evidence type="ECO:0000313" key="8">
    <source>
        <dbReference type="Proteomes" id="UP001177744"/>
    </source>
</evidence>
<dbReference type="Pfam" id="PF00347">
    <property type="entry name" value="Ribosomal_L6"/>
    <property type="match status" value="1"/>
</dbReference>